<feature type="domain" description="YlxR" evidence="1">
    <location>
        <begin position="10"/>
        <end position="83"/>
    </location>
</feature>
<dbReference type="Proteomes" id="UP000005561">
    <property type="component" value="Unassembled WGS sequence"/>
</dbReference>
<dbReference type="CDD" id="cd00279">
    <property type="entry name" value="YlxR"/>
    <property type="match status" value="1"/>
</dbReference>
<comment type="caution">
    <text evidence="2">The sequence shown here is derived from an EMBL/GenBank/DDBJ whole genome shotgun (WGS) entry which is preliminary data.</text>
</comment>
<dbReference type="eggNOG" id="COG2740">
    <property type="taxonomic scope" value="Bacteria"/>
</dbReference>
<dbReference type="RefSeq" id="WP_006864214.1">
    <property type="nucleotide sequence ID" value="NZ_ACCL02000028.1"/>
</dbReference>
<sequence>MGQTKKIPQRKCIGCQEMKNKKDMIRILRTPEEELVIDTTGRKNGRGAYLCFSMECFEKAVKSKGLERSLKTGISPAVYDSLKKEIEQIETK</sequence>
<evidence type="ECO:0000313" key="3">
    <source>
        <dbReference type="Proteomes" id="UP000005561"/>
    </source>
</evidence>
<dbReference type="Gene3D" id="3.30.1230.10">
    <property type="entry name" value="YlxR-like"/>
    <property type="match status" value="1"/>
</dbReference>
<dbReference type="InterPro" id="IPR037465">
    <property type="entry name" value="YlxR"/>
</dbReference>
<keyword evidence="3" id="KW-1185">Reference proteome</keyword>
<dbReference type="NCBIfam" id="NF047356">
    <property type="entry name" value="RNA_bind_RnpM"/>
    <property type="match status" value="1"/>
</dbReference>
<dbReference type="InterPro" id="IPR007393">
    <property type="entry name" value="YlxR_dom"/>
</dbReference>
<dbReference type="Pfam" id="PF04296">
    <property type="entry name" value="YlxR"/>
    <property type="match status" value="1"/>
</dbReference>
<name>C6LLB4_9FIRM</name>
<dbReference type="AlphaFoldDB" id="C6LLB4"/>
<reference evidence="2" key="1">
    <citation type="submission" date="2009-07" db="EMBL/GenBank/DDBJ databases">
        <authorList>
            <person name="Weinstock G."/>
            <person name="Sodergren E."/>
            <person name="Clifton S."/>
            <person name="Fulton L."/>
            <person name="Fulton B."/>
            <person name="Courtney L."/>
            <person name="Fronick C."/>
            <person name="Harrison M."/>
            <person name="Strong C."/>
            <person name="Farmer C."/>
            <person name="Delahaunty K."/>
            <person name="Markovic C."/>
            <person name="Hall O."/>
            <person name="Minx P."/>
            <person name="Tomlinson C."/>
            <person name="Mitreva M."/>
            <person name="Nelson J."/>
            <person name="Hou S."/>
            <person name="Wollam A."/>
            <person name="Pepin K.H."/>
            <person name="Johnson M."/>
            <person name="Bhonagiri V."/>
            <person name="Nash W.E."/>
            <person name="Warren W."/>
            <person name="Chinwalla A."/>
            <person name="Mardis E.R."/>
            <person name="Wilson R.K."/>
        </authorList>
    </citation>
    <scope>NUCLEOTIDE SEQUENCE [LARGE SCALE GENOMIC DNA]</scope>
    <source>
        <strain evidence="2">DSM 14469</strain>
    </source>
</reference>
<evidence type="ECO:0000313" key="2">
    <source>
        <dbReference type="EMBL" id="EET58625.1"/>
    </source>
</evidence>
<dbReference type="InterPro" id="IPR035931">
    <property type="entry name" value="YlxR-like_sf"/>
</dbReference>
<gene>
    <name evidence="2" type="ORF">BRYFOR_09461</name>
</gene>
<protein>
    <recommendedName>
        <fullName evidence="1">YlxR domain-containing protein</fullName>
    </recommendedName>
</protein>
<organism evidence="2 3">
    <name type="scientific">Marvinbryantia formatexigens DSM 14469</name>
    <dbReference type="NCBI Taxonomy" id="478749"/>
    <lineage>
        <taxon>Bacteria</taxon>
        <taxon>Bacillati</taxon>
        <taxon>Bacillota</taxon>
        <taxon>Clostridia</taxon>
        <taxon>Lachnospirales</taxon>
        <taxon>Lachnospiraceae</taxon>
        <taxon>Marvinbryantia</taxon>
    </lineage>
</organism>
<dbReference type="STRING" id="168384.SAMN05660368_03518"/>
<dbReference type="EMBL" id="ACCL02000028">
    <property type="protein sequence ID" value="EET58625.1"/>
    <property type="molecule type" value="Genomic_DNA"/>
</dbReference>
<proteinExistence type="predicted"/>
<accession>C6LLB4</accession>
<dbReference type="PANTHER" id="PTHR34215">
    <property type="entry name" value="BLL0784 PROTEIN"/>
    <property type="match status" value="1"/>
</dbReference>
<dbReference type="SUPFAM" id="SSF64376">
    <property type="entry name" value="YlxR-like"/>
    <property type="match status" value="1"/>
</dbReference>
<evidence type="ECO:0000259" key="1">
    <source>
        <dbReference type="Pfam" id="PF04296"/>
    </source>
</evidence>
<dbReference type="OrthoDB" id="9813251at2"/>
<dbReference type="PANTHER" id="PTHR34215:SF1">
    <property type="entry name" value="YLXR DOMAIN-CONTAINING PROTEIN"/>
    <property type="match status" value="1"/>
</dbReference>